<dbReference type="InterPro" id="IPR036179">
    <property type="entry name" value="Ig-like_dom_sf"/>
</dbReference>
<organism evidence="8 9">
    <name type="scientific">Scyliorhinus torazame</name>
    <name type="common">Cloudy catshark</name>
    <name type="synonym">Catulus torazame</name>
    <dbReference type="NCBI Taxonomy" id="75743"/>
    <lineage>
        <taxon>Eukaryota</taxon>
        <taxon>Metazoa</taxon>
        <taxon>Chordata</taxon>
        <taxon>Craniata</taxon>
        <taxon>Vertebrata</taxon>
        <taxon>Chondrichthyes</taxon>
        <taxon>Elasmobranchii</taxon>
        <taxon>Galeomorphii</taxon>
        <taxon>Galeoidea</taxon>
        <taxon>Carcharhiniformes</taxon>
        <taxon>Scyliorhinidae</taxon>
        <taxon>Scyliorhinus</taxon>
    </lineage>
</organism>
<dbReference type="SMART" id="SM00409">
    <property type="entry name" value="IG"/>
    <property type="match status" value="1"/>
</dbReference>
<keyword evidence="3" id="KW-0472">Membrane</keyword>
<dbReference type="GO" id="GO:0001817">
    <property type="term" value="P:regulation of cytokine production"/>
    <property type="evidence" value="ECO:0007669"/>
    <property type="project" value="TreeGrafter"/>
</dbReference>
<accession>A0A401PXB4</accession>
<evidence type="ECO:0000256" key="6">
    <source>
        <dbReference type="ARBA" id="ARBA00023319"/>
    </source>
</evidence>
<reference evidence="8 9" key="1">
    <citation type="journal article" date="2018" name="Nat. Ecol. Evol.">
        <title>Shark genomes provide insights into elasmobranch evolution and the origin of vertebrates.</title>
        <authorList>
            <person name="Hara Y"/>
            <person name="Yamaguchi K"/>
            <person name="Onimaru K"/>
            <person name="Kadota M"/>
            <person name="Koyanagi M"/>
            <person name="Keeley SD"/>
            <person name="Tatsumi K"/>
            <person name="Tanaka K"/>
            <person name="Motone F"/>
            <person name="Kageyama Y"/>
            <person name="Nozu R"/>
            <person name="Adachi N"/>
            <person name="Nishimura O"/>
            <person name="Nakagawa R"/>
            <person name="Tanegashima C"/>
            <person name="Kiyatake I"/>
            <person name="Matsumoto R"/>
            <person name="Murakumo K"/>
            <person name="Nishida K"/>
            <person name="Terakita A"/>
            <person name="Kuratani S"/>
            <person name="Sato K"/>
            <person name="Hyodo S Kuraku.S."/>
        </authorList>
    </citation>
    <scope>NUCLEOTIDE SEQUENCE [LARGE SCALE GENOMIC DNA]</scope>
</reference>
<gene>
    <name evidence="8" type="ORF">scyTo_0019323</name>
</gene>
<dbReference type="Gene3D" id="2.60.40.10">
    <property type="entry name" value="Immunoglobulins"/>
    <property type="match status" value="2"/>
</dbReference>
<keyword evidence="5" id="KW-0325">Glycoprotein</keyword>
<dbReference type="InterPro" id="IPR013106">
    <property type="entry name" value="Ig_V-set"/>
</dbReference>
<dbReference type="InterPro" id="IPR053896">
    <property type="entry name" value="BTN3A2-like_Ig-C"/>
</dbReference>
<evidence type="ECO:0000256" key="5">
    <source>
        <dbReference type="ARBA" id="ARBA00023180"/>
    </source>
</evidence>
<comment type="subcellular location">
    <subcellularLocation>
        <location evidence="1">Membrane</location>
    </subcellularLocation>
</comment>
<dbReference type="GO" id="GO:0005102">
    <property type="term" value="F:signaling receptor binding"/>
    <property type="evidence" value="ECO:0007669"/>
    <property type="project" value="TreeGrafter"/>
</dbReference>
<feature type="domain" description="Ig-like" evidence="7">
    <location>
        <begin position="121"/>
        <end position="205"/>
    </location>
</feature>
<dbReference type="GO" id="GO:0009897">
    <property type="term" value="C:external side of plasma membrane"/>
    <property type="evidence" value="ECO:0007669"/>
    <property type="project" value="TreeGrafter"/>
</dbReference>
<protein>
    <recommendedName>
        <fullName evidence="7">Ig-like domain-containing protein</fullName>
    </recommendedName>
</protein>
<dbReference type="OMA" id="FRYYDFF"/>
<dbReference type="InterPro" id="IPR013783">
    <property type="entry name" value="Ig-like_fold"/>
</dbReference>
<evidence type="ECO:0000259" key="7">
    <source>
        <dbReference type="PROSITE" id="PS50835"/>
    </source>
</evidence>
<dbReference type="AlphaFoldDB" id="A0A401PXB4"/>
<dbReference type="PROSITE" id="PS50835">
    <property type="entry name" value="IG_LIKE"/>
    <property type="match status" value="2"/>
</dbReference>
<evidence type="ECO:0000256" key="3">
    <source>
        <dbReference type="ARBA" id="ARBA00023136"/>
    </source>
</evidence>
<keyword evidence="4" id="KW-1015">Disulfide bond</keyword>
<evidence type="ECO:0000313" key="9">
    <source>
        <dbReference type="Proteomes" id="UP000288216"/>
    </source>
</evidence>
<dbReference type="InterPro" id="IPR003599">
    <property type="entry name" value="Ig_sub"/>
</dbReference>
<keyword evidence="2" id="KW-0732">Signal</keyword>
<comment type="caution">
    <text evidence="8">The sequence shown here is derived from an EMBL/GenBank/DDBJ whole genome shotgun (WGS) entry which is preliminary data.</text>
</comment>
<sequence length="243" mass="26709">AGRLKVKCKEERVMAKAGEDDVIQCQLYSRNKVGSVAFVWKKEDAAEIIYNYTASRGNRGQNPSYRDRAQVFDNEIPKGNVSLRLRNVTLSDSGTYSLSVASRSQRIQTQVFLRIRAVGTPPVIHSPSDDLGLVVLVCESSGWYPAPSVSWENGLGENLTRYSHTELTNCTGGSVCVKSTLEMDNWPSGNYTCSIWNQELDEGLSSSFILIHRVPLVGGNEQGIRLGFCGCPCAIVSLKTLLV</sequence>
<keyword evidence="9" id="KW-1185">Reference proteome</keyword>
<name>A0A401PXB4_SCYTO</name>
<dbReference type="InterPro" id="IPR050504">
    <property type="entry name" value="IgSF_BTN/MOG"/>
</dbReference>
<dbReference type="GO" id="GO:0050852">
    <property type="term" value="P:T cell receptor signaling pathway"/>
    <property type="evidence" value="ECO:0007669"/>
    <property type="project" value="TreeGrafter"/>
</dbReference>
<dbReference type="FunFam" id="2.60.40.10:FF:000142">
    <property type="entry name" value="V-set domain-containing T-cell activation inhibitor 1"/>
    <property type="match status" value="1"/>
</dbReference>
<evidence type="ECO:0000256" key="2">
    <source>
        <dbReference type="ARBA" id="ARBA00022729"/>
    </source>
</evidence>
<dbReference type="SUPFAM" id="SSF48726">
    <property type="entry name" value="Immunoglobulin"/>
    <property type="match status" value="2"/>
</dbReference>
<dbReference type="EMBL" id="BFAA01014261">
    <property type="protein sequence ID" value="GCB77779.1"/>
    <property type="molecule type" value="Genomic_DNA"/>
</dbReference>
<dbReference type="Pfam" id="PF22705">
    <property type="entry name" value="C2-set_3"/>
    <property type="match status" value="1"/>
</dbReference>
<dbReference type="OrthoDB" id="10055806at2759"/>
<keyword evidence="6" id="KW-0393">Immunoglobulin domain</keyword>
<dbReference type="GO" id="GO:1903037">
    <property type="term" value="P:regulation of leukocyte cell-cell adhesion"/>
    <property type="evidence" value="ECO:0007669"/>
    <property type="project" value="UniProtKB-ARBA"/>
</dbReference>
<evidence type="ECO:0000313" key="8">
    <source>
        <dbReference type="EMBL" id="GCB77779.1"/>
    </source>
</evidence>
<feature type="domain" description="Ig-like" evidence="7">
    <location>
        <begin position="1"/>
        <end position="108"/>
    </location>
</feature>
<dbReference type="GO" id="GO:0050863">
    <property type="term" value="P:regulation of T cell activation"/>
    <property type="evidence" value="ECO:0007669"/>
    <property type="project" value="UniProtKB-ARBA"/>
</dbReference>
<dbReference type="Proteomes" id="UP000288216">
    <property type="component" value="Unassembled WGS sequence"/>
</dbReference>
<dbReference type="Pfam" id="PF07686">
    <property type="entry name" value="V-set"/>
    <property type="match status" value="1"/>
</dbReference>
<dbReference type="InterPro" id="IPR007110">
    <property type="entry name" value="Ig-like_dom"/>
</dbReference>
<dbReference type="PANTHER" id="PTHR24100">
    <property type="entry name" value="BUTYROPHILIN"/>
    <property type="match status" value="1"/>
</dbReference>
<evidence type="ECO:0000256" key="1">
    <source>
        <dbReference type="ARBA" id="ARBA00004370"/>
    </source>
</evidence>
<feature type="non-terminal residue" evidence="8">
    <location>
        <position position="1"/>
    </location>
</feature>
<evidence type="ECO:0000256" key="4">
    <source>
        <dbReference type="ARBA" id="ARBA00023157"/>
    </source>
</evidence>
<proteinExistence type="predicted"/>
<dbReference type="STRING" id="75743.A0A401PXB4"/>